<comment type="catalytic activity">
    <reaction evidence="10">
        <text>L-valine + 2-oxoglutarate = 3-methyl-2-oxobutanoate + L-glutamate</text>
        <dbReference type="Rhea" id="RHEA:24813"/>
        <dbReference type="ChEBI" id="CHEBI:11851"/>
        <dbReference type="ChEBI" id="CHEBI:16810"/>
        <dbReference type="ChEBI" id="CHEBI:29985"/>
        <dbReference type="ChEBI" id="CHEBI:57762"/>
        <dbReference type="EC" id="2.6.1.42"/>
    </reaction>
</comment>
<comment type="pathway">
    <text evidence="3">Amino-acid biosynthesis; L-valine biosynthesis; L-valine from pyruvate: step 4/4.</text>
</comment>
<dbReference type="UniPathway" id="UPA00049">
    <property type="reaction ID" value="UER00062"/>
</dbReference>
<comment type="catalytic activity">
    <reaction evidence="12">
        <text>L-leucine + 2-oxoglutarate = 4-methyl-2-oxopentanoate + L-glutamate</text>
        <dbReference type="Rhea" id="RHEA:18321"/>
        <dbReference type="ChEBI" id="CHEBI:16810"/>
        <dbReference type="ChEBI" id="CHEBI:17865"/>
        <dbReference type="ChEBI" id="CHEBI:29985"/>
        <dbReference type="ChEBI" id="CHEBI:57427"/>
        <dbReference type="EC" id="2.6.1.42"/>
    </reaction>
</comment>
<evidence type="ECO:0000256" key="11">
    <source>
        <dbReference type="ARBA" id="ARBA00048798"/>
    </source>
</evidence>
<keyword evidence="8" id="KW-0808">Transferase</keyword>
<comment type="pathway">
    <text evidence="2">Amino-acid biosynthesis; L-isoleucine biosynthesis; L-isoleucine from 2-oxobutanoate: step 4/4.</text>
</comment>
<evidence type="ECO:0000256" key="12">
    <source>
        <dbReference type="ARBA" id="ARBA00049229"/>
    </source>
</evidence>
<proteinExistence type="inferred from homology"/>
<evidence type="ECO:0000313" key="15">
    <source>
        <dbReference type="Proteomes" id="UP000178417"/>
    </source>
</evidence>
<dbReference type="NCBIfam" id="NF009897">
    <property type="entry name" value="PRK13357.1"/>
    <property type="match status" value="1"/>
</dbReference>
<dbReference type="GO" id="GO:0009099">
    <property type="term" value="P:L-valine biosynthetic process"/>
    <property type="evidence" value="ECO:0007669"/>
    <property type="project" value="UniProtKB-UniPathway"/>
</dbReference>
<dbReference type="GO" id="GO:0009097">
    <property type="term" value="P:isoleucine biosynthetic process"/>
    <property type="evidence" value="ECO:0007669"/>
    <property type="project" value="UniProtKB-UniPathway"/>
</dbReference>
<evidence type="ECO:0000256" key="8">
    <source>
        <dbReference type="ARBA" id="ARBA00022679"/>
    </source>
</evidence>
<protein>
    <recommendedName>
        <fullName evidence="6">branched-chain-amino-acid transaminase</fullName>
        <ecNumber evidence="6">2.6.1.42</ecNumber>
    </recommendedName>
</protein>
<evidence type="ECO:0000256" key="5">
    <source>
        <dbReference type="ARBA" id="ARBA00009320"/>
    </source>
</evidence>
<dbReference type="InterPro" id="IPR001544">
    <property type="entry name" value="Aminotrans_IV"/>
</dbReference>
<comment type="pathway">
    <text evidence="4">Amino-acid biosynthesis; L-leucine biosynthesis; L-leucine from 3-methyl-2-oxobutanoate: step 4/4.</text>
</comment>
<dbReference type="PANTHER" id="PTHR42825">
    <property type="entry name" value="AMINO ACID AMINOTRANSFERASE"/>
    <property type="match status" value="1"/>
</dbReference>
<evidence type="ECO:0000256" key="7">
    <source>
        <dbReference type="ARBA" id="ARBA00022576"/>
    </source>
</evidence>
<evidence type="ECO:0000256" key="6">
    <source>
        <dbReference type="ARBA" id="ARBA00013053"/>
    </source>
</evidence>
<dbReference type="InterPro" id="IPR033939">
    <property type="entry name" value="BCAT_family"/>
</dbReference>
<evidence type="ECO:0000256" key="3">
    <source>
        <dbReference type="ARBA" id="ARBA00004931"/>
    </source>
</evidence>
<dbReference type="NCBIfam" id="TIGR01123">
    <property type="entry name" value="ilvE_II"/>
    <property type="match status" value="1"/>
</dbReference>
<dbReference type="InterPro" id="IPR043132">
    <property type="entry name" value="BCAT-like_C"/>
</dbReference>
<dbReference type="PANTHER" id="PTHR42825:SF2">
    <property type="entry name" value="BRANCHED-CHAIN-AMINO-ACID AMINOTRANSFERASE 3, CHLOROPLASTIC-RELATED"/>
    <property type="match status" value="1"/>
</dbReference>
<name>A0A1F4SHL4_UNCSA</name>
<dbReference type="STRING" id="1802579.A2310_08785"/>
<keyword evidence="7" id="KW-0032">Aminotransferase</keyword>
<evidence type="ECO:0000256" key="2">
    <source>
        <dbReference type="ARBA" id="ARBA00004824"/>
    </source>
</evidence>
<evidence type="ECO:0000256" key="13">
    <source>
        <dbReference type="PIRSR" id="PIRSR006468-1"/>
    </source>
</evidence>
<evidence type="ECO:0000313" key="14">
    <source>
        <dbReference type="EMBL" id="OGC19924.1"/>
    </source>
</evidence>
<dbReference type="EC" id="2.6.1.42" evidence="6"/>
<gene>
    <name evidence="14" type="ORF">A2310_08785</name>
</gene>
<dbReference type="AlphaFoldDB" id="A0A1F4SHL4"/>
<evidence type="ECO:0000256" key="4">
    <source>
        <dbReference type="ARBA" id="ARBA00005072"/>
    </source>
</evidence>
<evidence type="ECO:0000256" key="9">
    <source>
        <dbReference type="ARBA" id="ARBA00022898"/>
    </source>
</evidence>
<reference evidence="14 15" key="1">
    <citation type="journal article" date="2016" name="Nat. Commun.">
        <title>Thousands of microbial genomes shed light on interconnected biogeochemical processes in an aquifer system.</title>
        <authorList>
            <person name="Anantharaman K."/>
            <person name="Brown C.T."/>
            <person name="Hug L.A."/>
            <person name="Sharon I."/>
            <person name="Castelle C.J."/>
            <person name="Probst A.J."/>
            <person name="Thomas B.C."/>
            <person name="Singh A."/>
            <person name="Wilkins M.J."/>
            <person name="Karaoz U."/>
            <person name="Brodie E.L."/>
            <person name="Williams K.H."/>
            <person name="Hubbard S.S."/>
            <person name="Banfield J.F."/>
        </authorList>
    </citation>
    <scope>NUCLEOTIDE SEQUENCE [LARGE SCALE GENOMIC DNA]</scope>
</reference>
<dbReference type="Pfam" id="PF01063">
    <property type="entry name" value="Aminotran_4"/>
    <property type="match status" value="1"/>
</dbReference>
<dbReference type="PIRSF" id="PIRSF006468">
    <property type="entry name" value="BCAT1"/>
    <property type="match status" value="1"/>
</dbReference>
<dbReference type="InterPro" id="IPR005786">
    <property type="entry name" value="B_amino_transII"/>
</dbReference>
<comment type="similarity">
    <text evidence="5">Belongs to the class-IV pyridoxal-phosphate-dependent aminotransferase family.</text>
</comment>
<organism evidence="14 15">
    <name type="scientific">candidate division WOR-1 bacterium RIFOXYB2_FULL_37_13</name>
    <dbReference type="NCBI Taxonomy" id="1802579"/>
    <lineage>
        <taxon>Bacteria</taxon>
        <taxon>Bacillati</taxon>
        <taxon>Saganbacteria</taxon>
    </lineage>
</organism>
<dbReference type="SUPFAM" id="SSF56752">
    <property type="entry name" value="D-aminoacid aminotransferase-like PLP-dependent enzymes"/>
    <property type="match status" value="1"/>
</dbReference>
<dbReference type="UniPathway" id="UPA00048">
    <property type="reaction ID" value="UER00073"/>
</dbReference>
<comment type="cofactor">
    <cofactor evidence="1">
        <name>pyridoxal 5'-phosphate</name>
        <dbReference type="ChEBI" id="CHEBI:597326"/>
    </cofactor>
</comment>
<accession>A0A1F4SHL4</accession>
<dbReference type="Gene3D" id="3.30.470.10">
    <property type="match status" value="1"/>
</dbReference>
<evidence type="ECO:0000256" key="1">
    <source>
        <dbReference type="ARBA" id="ARBA00001933"/>
    </source>
</evidence>
<dbReference type="Gene3D" id="3.20.10.10">
    <property type="entry name" value="D-amino Acid Aminotransferase, subunit A, domain 2"/>
    <property type="match status" value="1"/>
</dbReference>
<comment type="caution">
    <text evidence="14">The sequence shown here is derived from an EMBL/GenBank/DDBJ whole genome shotgun (WGS) entry which is preliminary data.</text>
</comment>
<comment type="catalytic activity">
    <reaction evidence="11">
        <text>L-isoleucine + 2-oxoglutarate = (S)-3-methyl-2-oxopentanoate + L-glutamate</text>
        <dbReference type="Rhea" id="RHEA:24801"/>
        <dbReference type="ChEBI" id="CHEBI:16810"/>
        <dbReference type="ChEBI" id="CHEBI:29985"/>
        <dbReference type="ChEBI" id="CHEBI:35146"/>
        <dbReference type="ChEBI" id="CHEBI:58045"/>
        <dbReference type="EC" id="2.6.1.42"/>
    </reaction>
</comment>
<keyword evidence="9" id="KW-0663">Pyridoxal phosphate</keyword>
<dbReference type="CDD" id="cd01557">
    <property type="entry name" value="BCAT_beta_family"/>
    <property type="match status" value="1"/>
</dbReference>
<sequence length="373" mass="40770">MQEAPINWGGLPFDFNFCDAMVVATADYPNGKWEFGERGALYPFEQMNIHPSAVVLHYGQGIFEGMKVFYSKQGRLVAFRPQDNAARMQRGAERLCMNPIPTDFLIEAVKATVIGNKRLLPPYGVGASMYVRPFEFGSGPKLGVKPAAEDTLCIFASPVGPYFKGGLTPITLLVESNSRRSAHGIVGNIKAGGNYAPSMLVAKEAKKQHPEVSEVIYLSSDGQNKIEEVGAANFFAIEEESDGRIALIRPRLTGTILPGITRDSVIKLAKAFGYSVMEKDIAIETVMRGETIVGAFCTGTAAVISPIGKIIMENGSEAKEVSFNGGTVHPVAEKLYHALTALQVEDWDNEALKDLPKEFIDEVKKEWVYVLEE</sequence>
<dbReference type="InterPro" id="IPR036038">
    <property type="entry name" value="Aminotransferase-like"/>
</dbReference>
<dbReference type="GO" id="GO:0009098">
    <property type="term" value="P:L-leucine biosynthetic process"/>
    <property type="evidence" value="ECO:0007669"/>
    <property type="project" value="UniProtKB-UniPathway"/>
</dbReference>
<dbReference type="GO" id="GO:0004084">
    <property type="term" value="F:branched-chain-amino-acid transaminase activity"/>
    <property type="evidence" value="ECO:0007669"/>
    <property type="project" value="UniProtKB-EC"/>
</dbReference>
<feature type="modified residue" description="N6-(pyridoxal phosphate)lysine" evidence="13">
    <location>
        <position position="190"/>
    </location>
</feature>
<dbReference type="UniPathway" id="UPA00047">
    <property type="reaction ID" value="UER00058"/>
</dbReference>
<dbReference type="EMBL" id="MEUB01000056">
    <property type="protein sequence ID" value="OGC19924.1"/>
    <property type="molecule type" value="Genomic_DNA"/>
</dbReference>
<evidence type="ECO:0000256" key="10">
    <source>
        <dbReference type="ARBA" id="ARBA00048212"/>
    </source>
</evidence>
<dbReference type="InterPro" id="IPR043131">
    <property type="entry name" value="BCAT-like_N"/>
</dbReference>
<dbReference type="Proteomes" id="UP000178417">
    <property type="component" value="Unassembled WGS sequence"/>
</dbReference>